<comment type="cofactor">
    <cofactor evidence="1">
        <name>[3Fe-4S] cluster</name>
        <dbReference type="ChEBI" id="CHEBI:21137"/>
    </cofactor>
</comment>
<evidence type="ECO:0000256" key="8">
    <source>
        <dbReference type="RuleBase" id="RU368020"/>
    </source>
</evidence>
<reference evidence="11" key="1">
    <citation type="journal article" date="2019" name="Int. J. Syst. Evol. Microbiol.">
        <title>The Global Catalogue of Microorganisms (GCM) 10K type strain sequencing project: providing services to taxonomists for standard genome sequencing and annotation.</title>
        <authorList>
            <consortium name="The Broad Institute Genomics Platform"/>
            <consortium name="The Broad Institute Genome Sequencing Center for Infectious Disease"/>
            <person name="Wu L."/>
            <person name="Ma J."/>
        </authorList>
    </citation>
    <scope>NUCLEOTIDE SEQUENCE [LARGE SCALE GENOMIC DNA]</scope>
    <source>
        <strain evidence="11">CGMCC 4.7641</strain>
    </source>
</reference>
<keyword evidence="5 8" id="KW-0408">Iron</keyword>
<dbReference type="RefSeq" id="WP_378310965.1">
    <property type="nucleotide sequence ID" value="NZ_JBHUKS010000028.1"/>
</dbReference>
<keyword evidence="11" id="KW-1185">Reference proteome</keyword>
<dbReference type="PROSITE" id="PS51379">
    <property type="entry name" value="4FE4S_FER_2"/>
    <property type="match status" value="1"/>
</dbReference>
<keyword evidence="3 8" id="KW-0479">Metal-binding</keyword>
<dbReference type="EMBL" id="JBHUKS010000028">
    <property type="protein sequence ID" value="MFD2472898.1"/>
    <property type="molecule type" value="Genomic_DNA"/>
</dbReference>
<keyword evidence="6 8" id="KW-0411">Iron-sulfur</keyword>
<dbReference type="PANTHER" id="PTHR36923:SF3">
    <property type="entry name" value="FERREDOXIN"/>
    <property type="match status" value="1"/>
</dbReference>
<evidence type="ECO:0000256" key="6">
    <source>
        <dbReference type="ARBA" id="ARBA00023014"/>
    </source>
</evidence>
<evidence type="ECO:0000256" key="1">
    <source>
        <dbReference type="ARBA" id="ARBA00001927"/>
    </source>
</evidence>
<evidence type="ECO:0000256" key="3">
    <source>
        <dbReference type="ARBA" id="ARBA00022723"/>
    </source>
</evidence>
<keyword evidence="4 8" id="KW-0249">Electron transport</keyword>
<evidence type="ECO:0000313" key="10">
    <source>
        <dbReference type="EMBL" id="MFD2472898.1"/>
    </source>
</evidence>
<evidence type="ECO:0000313" key="11">
    <source>
        <dbReference type="Proteomes" id="UP001597483"/>
    </source>
</evidence>
<dbReference type="PRINTS" id="PR00352">
    <property type="entry name" value="3FE4SFRDOXIN"/>
</dbReference>
<name>A0ABW5HI31_9PSEU</name>
<comment type="function">
    <text evidence="8">Ferredoxins are iron-sulfur proteins that transfer electrons in a wide variety of metabolic reactions.</text>
</comment>
<keyword evidence="2 8" id="KW-0813">Transport</keyword>
<dbReference type="PANTHER" id="PTHR36923">
    <property type="entry name" value="FERREDOXIN"/>
    <property type="match status" value="1"/>
</dbReference>
<dbReference type="InterPro" id="IPR001080">
    <property type="entry name" value="3Fe4S_ferredoxin"/>
</dbReference>
<organism evidence="10 11">
    <name type="scientific">Amycolatopsis silviterrae</name>
    <dbReference type="NCBI Taxonomy" id="1656914"/>
    <lineage>
        <taxon>Bacteria</taxon>
        <taxon>Bacillati</taxon>
        <taxon>Actinomycetota</taxon>
        <taxon>Actinomycetes</taxon>
        <taxon>Pseudonocardiales</taxon>
        <taxon>Pseudonocardiaceae</taxon>
        <taxon>Amycolatopsis</taxon>
    </lineage>
</organism>
<evidence type="ECO:0000256" key="7">
    <source>
        <dbReference type="ARBA" id="ARBA00023291"/>
    </source>
</evidence>
<dbReference type="Proteomes" id="UP001597483">
    <property type="component" value="Unassembled WGS sequence"/>
</dbReference>
<evidence type="ECO:0000256" key="5">
    <source>
        <dbReference type="ARBA" id="ARBA00023004"/>
    </source>
</evidence>
<accession>A0ABW5HI31</accession>
<evidence type="ECO:0000256" key="4">
    <source>
        <dbReference type="ARBA" id="ARBA00022982"/>
    </source>
</evidence>
<protein>
    <recommendedName>
        <fullName evidence="8">Ferredoxin</fullName>
    </recommendedName>
</protein>
<dbReference type="Pfam" id="PF13459">
    <property type="entry name" value="Fer4_15"/>
    <property type="match status" value="1"/>
</dbReference>
<comment type="caution">
    <text evidence="10">The sequence shown here is derived from an EMBL/GenBank/DDBJ whole genome shotgun (WGS) entry which is preliminary data.</text>
</comment>
<sequence length="71" mass="7909">MRYAVDIDREICNGYGNCVLAAPDVFDLDDEDYAVVRPGRPTPDDVTAVAEAVDDCPMRAIRLRRDPGEPR</sequence>
<dbReference type="InterPro" id="IPR051269">
    <property type="entry name" value="Fe-S_cluster_ET"/>
</dbReference>
<evidence type="ECO:0000259" key="9">
    <source>
        <dbReference type="PROSITE" id="PS51379"/>
    </source>
</evidence>
<dbReference type="SUPFAM" id="SSF54862">
    <property type="entry name" value="4Fe-4S ferredoxins"/>
    <property type="match status" value="1"/>
</dbReference>
<evidence type="ECO:0000256" key="2">
    <source>
        <dbReference type="ARBA" id="ARBA00022448"/>
    </source>
</evidence>
<proteinExistence type="predicted"/>
<feature type="domain" description="4Fe-4S ferredoxin-type" evidence="9">
    <location>
        <begin position="3"/>
        <end position="31"/>
    </location>
</feature>
<dbReference type="Gene3D" id="3.30.70.20">
    <property type="match status" value="1"/>
</dbReference>
<keyword evidence="7" id="KW-0003">3Fe-4S</keyword>
<gene>
    <name evidence="10" type="ORF">ACFSVL_36255</name>
</gene>
<dbReference type="InterPro" id="IPR017896">
    <property type="entry name" value="4Fe4S_Fe-S-bd"/>
</dbReference>